<dbReference type="Pfam" id="PF07687">
    <property type="entry name" value="M20_dimer"/>
    <property type="match status" value="1"/>
</dbReference>
<name>A0ABP8I4F2_9BURK</name>
<evidence type="ECO:0000256" key="3">
    <source>
        <dbReference type="ARBA" id="ARBA00022801"/>
    </source>
</evidence>
<dbReference type="RefSeq" id="WP_345539985.1">
    <property type="nucleotide sequence ID" value="NZ_BAABGJ010000073.1"/>
</dbReference>
<accession>A0ABP8I4F2</accession>
<reference evidence="6" key="1">
    <citation type="journal article" date="2019" name="Int. J. Syst. Evol. Microbiol.">
        <title>The Global Catalogue of Microorganisms (GCM) 10K type strain sequencing project: providing services to taxonomists for standard genome sequencing and annotation.</title>
        <authorList>
            <consortium name="The Broad Institute Genomics Platform"/>
            <consortium name="The Broad Institute Genome Sequencing Center for Infectious Disease"/>
            <person name="Wu L."/>
            <person name="Ma J."/>
        </authorList>
    </citation>
    <scope>NUCLEOTIDE SEQUENCE [LARGE SCALE GENOMIC DNA]</scope>
    <source>
        <strain evidence="6">JCM 17804</strain>
    </source>
</reference>
<dbReference type="Gene3D" id="3.30.70.360">
    <property type="match status" value="1"/>
</dbReference>
<evidence type="ECO:0000256" key="1">
    <source>
        <dbReference type="ARBA" id="ARBA00022670"/>
    </source>
</evidence>
<gene>
    <name evidence="5" type="ORF">GCM10023165_39060</name>
</gene>
<dbReference type="Proteomes" id="UP001500975">
    <property type="component" value="Unassembled WGS sequence"/>
</dbReference>
<dbReference type="SUPFAM" id="SSF53187">
    <property type="entry name" value="Zn-dependent exopeptidases"/>
    <property type="match status" value="1"/>
</dbReference>
<sequence length="273" mass="29598">MKADLVVIADGSLHPSGMPVVQMGVRGLLNFELHARGARQDVPNPAWTLVQLLATMKSPTGEITIDGLHDAVEPPTPEEVEAAQALPIDVPRVREQLGIPRLDGPESRGYFERLMFHPTLTINGLHSGYGGPGMKTIIPCEASVKCDMRLIGSQSTDQVFDRIVQHVARRAPEVEATRLNGMEPWKTPVTSPFTTKVMSSVERAHGQRPMLYPVIGGSLPNYVFTGTLGLPAFLVPYANADQSNHAPNENLRVDCFLNGIRTGAALLSLLAEP</sequence>
<dbReference type="InterPro" id="IPR011650">
    <property type="entry name" value="Peptidase_M20_dimer"/>
</dbReference>
<dbReference type="EMBL" id="BAABGJ010000073">
    <property type="protein sequence ID" value="GAA4351101.1"/>
    <property type="molecule type" value="Genomic_DNA"/>
</dbReference>
<evidence type="ECO:0000313" key="6">
    <source>
        <dbReference type="Proteomes" id="UP001500975"/>
    </source>
</evidence>
<proteinExistence type="predicted"/>
<keyword evidence="2" id="KW-0479">Metal-binding</keyword>
<comment type="caution">
    <text evidence="5">The sequence shown here is derived from an EMBL/GenBank/DDBJ whole genome shotgun (WGS) entry which is preliminary data.</text>
</comment>
<keyword evidence="6" id="KW-1185">Reference proteome</keyword>
<evidence type="ECO:0000313" key="5">
    <source>
        <dbReference type="EMBL" id="GAA4351101.1"/>
    </source>
</evidence>
<feature type="domain" description="Peptidase M20 dimerisation" evidence="4">
    <location>
        <begin position="33"/>
        <end position="174"/>
    </location>
</feature>
<keyword evidence="1" id="KW-0645">Protease</keyword>
<keyword evidence="3" id="KW-0378">Hydrolase</keyword>
<evidence type="ECO:0000259" key="4">
    <source>
        <dbReference type="Pfam" id="PF07687"/>
    </source>
</evidence>
<dbReference type="PANTHER" id="PTHR43270">
    <property type="entry name" value="BETA-ALA-HIS DIPEPTIDASE"/>
    <property type="match status" value="1"/>
</dbReference>
<protein>
    <recommendedName>
        <fullName evidence="4">Peptidase M20 dimerisation domain-containing protein</fullName>
    </recommendedName>
</protein>
<dbReference type="PANTHER" id="PTHR43270:SF8">
    <property type="entry name" value="DI- AND TRIPEPTIDASE DUG2-RELATED"/>
    <property type="match status" value="1"/>
</dbReference>
<organism evidence="5 6">
    <name type="scientific">Variovorax defluvii</name>
    <dbReference type="NCBI Taxonomy" id="913761"/>
    <lineage>
        <taxon>Bacteria</taxon>
        <taxon>Pseudomonadati</taxon>
        <taxon>Pseudomonadota</taxon>
        <taxon>Betaproteobacteria</taxon>
        <taxon>Burkholderiales</taxon>
        <taxon>Comamonadaceae</taxon>
        <taxon>Variovorax</taxon>
    </lineage>
</organism>
<evidence type="ECO:0000256" key="2">
    <source>
        <dbReference type="ARBA" id="ARBA00022723"/>
    </source>
</evidence>
<dbReference type="InterPro" id="IPR051458">
    <property type="entry name" value="Cyt/Met_Dipeptidase"/>
</dbReference>